<name>A0A7F5R5N5_AGRPL</name>
<evidence type="ECO:0000313" key="7">
    <source>
        <dbReference type="Proteomes" id="UP000192223"/>
    </source>
</evidence>
<dbReference type="GO" id="GO:0016020">
    <property type="term" value="C:membrane"/>
    <property type="evidence" value="ECO:0007669"/>
    <property type="project" value="UniProtKB-SubCell"/>
</dbReference>
<feature type="transmembrane region" description="Helical" evidence="5">
    <location>
        <begin position="228"/>
        <end position="247"/>
    </location>
</feature>
<accession>A0A7F5R5N5</accession>
<evidence type="ECO:0000256" key="5">
    <source>
        <dbReference type="SAM" id="Phobius"/>
    </source>
</evidence>
<dbReference type="GO" id="GO:0055085">
    <property type="term" value="P:transmembrane transport"/>
    <property type="evidence" value="ECO:0007669"/>
    <property type="project" value="InterPro"/>
</dbReference>
<keyword evidence="2 5" id="KW-0812">Transmembrane</keyword>
<dbReference type="CDD" id="cd07042">
    <property type="entry name" value="STAS_SulP_like_sulfate_transporter"/>
    <property type="match status" value="1"/>
</dbReference>
<dbReference type="InterPro" id="IPR002645">
    <property type="entry name" value="STAS_dom"/>
</dbReference>
<evidence type="ECO:0000256" key="4">
    <source>
        <dbReference type="ARBA" id="ARBA00023136"/>
    </source>
</evidence>
<evidence type="ECO:0000259" key="6">
    <source>
        <dbReference type="PROSITE" id="PS50801"/>
    </source>
</evidence>
<dbReference type="Pfam" id="PF01740">
    <property type="entry name" value="STAS"/>
    <property type="match status" value="1"/>
</dbReference>
<dbReference type="SUPFAM" id="SSF52091">
    <property type="entry name" value="SpoIIaa-like"/>
    <property type="match status" value="1"/>
</dbReference>
<feature type="transmembrane region" description="Helical" evidence="5">
    <location>
        <begin position="320"/>
        <end position="339"/>
    </location>
</feature>
<keyword evidence="3 5" id="KW-1133">Transmembrane helix</keyword>
<feature type="transmembrane region" description="Helical" evidence="5">
    <location>
        <begin position="169"/>
        <end position="189"/>
    </location>
</feature>
<evidence type="ECO:0000256" key="3">
    <source>
        <dbReference type="ARBA" id="ARBA00022989"/>
    </source>
</evidence>
<feature type="domain" description="STAS" evidence="6">
    <location>
        <begin position="353"/>
        <end position="480"/>
    </location>
</feature>
<feature type="transmembrane region" description="Helical" evidence="5">
    <location>
        <begin position="254"/>
        <end position="274"/>
    </location>
</feature>
<keyword evidence="7" id="KW-1185">Reference proteome</keyword>
<feature type="transmembrane region" description="Helical" evidence="5">
    <location>
        <begin position="7"/>
        <end position="34"/>
    </location>
</feature>
<dbReference type="InterPro" id="IPR011547">
    <property type="entry name" value="SLC26A/SulP_dom"/>
</dbReference>
<comment type="subcellular location">
    <subcellularLocation>
        <location evidence="1">Membrane</location>
        <topology evidence="1">Multi-pass membrane protein</topology>
    </subcellularLocation>
</comment>
<protein>
    <submittedName>
        <fullName evidence="8">Solute carrier family 26 member 10-like isoform X2</fullName>
    </submittedName>
</protein>
<organism evidence="7 8">
    <name type="scientific">Agrilus planipennis</name>
    <name type="common">Emerald ash borer</name>
    <name type="synonym">Agrilus marcopoli</name>
    <dbReference type="NCBI Taxonomy" id="224129"/>
    <lineage>
        <taxon>Eukaryota</taxon>
        <taxon>Metazoa</taxon>
        <taxon>Ecdysozoa</taxon>
        <taxon>Arthropoda</taxon>
        <taxon>Hexapoda</taxon>
        <taxon>Insecta</taxon>
        <taxon>Pterygota</taxon>
        <taxon>Neoptera</taxon>
        <taxon>Endopterygota</taxon>
        <taxon>Coleoptera</taxon>
        <taxon>Polyphaga</taxon>
        <taxon>Elateriformia</taxon>
        <taxon>Buprestoidea</taxon>
        <taxon>Buprestidae</taxon>
        <taxon>Agrilinae</taxon>
        <taxon>Agrilus</taxon>
    </lineage>
</organism>
<dbReference type="InterPro" id="IPR001902">
    <property type="entry name" value="SLC26A/SulP_fam"/>
</dbReference>
<gene>
    <name evidence="8" type="primary">LOC108735877</name>
</gene>
<dbReference type="GeneID" id="108735877"/>
<reference evidence="8" key="1">
    <citation type="submission" date="2025-08" db="UniProtKB">
        <authorList>
            <consortium name="RefSeq"/>
        </authorList>
    </citation>
    <scope>IDENTIFICATION</scope>
    <source>
        <tissue evidence="8">Entire body</tissue>
    </source>
</reference>
<dbReference type="Pfam" id="PF00916">
    <property type="entry name" value="Sulfate_transp"/>
    <property type="match status" value="1"/>
</dbReference>
<dbReference type="OrthoDB" id="288203at2759"/>
<dbReference type="AlphaFoldDB" id="A0A7F5R5N5"/>
<evidence type="ECO:0000313" key="8">
    <source>
        <dbReference type="RefSeq" id="XP_025831029.1"/>
    </source>
</evidence>
<dbReference type="RefSeq" id="XP_025831029.1">
    <property type="nucleotide sequence ID" value="XM_025975244.1"/>
</dbReference>
<sequence>MHMSQGMAYALLGHVPPVTGIYMAFVPLMVYAIFGTSRHCSMGTFAVVCLMTGSIVEKYANAKELRNGTVIPEGDFGENETLYTNIDVAIAVSLAVAFIQLGMFVLQMGMVANLFSEALVSGFTCGAAMHVFTSQLKELLGVPIRRRSGIFRIILVLKDVFTAIPQANAIAVTISVVCVTFLMLCDIFLKPYLAKKTIIPFPAELSVVILGTAMSYSLDLNQKRNVNIINYIPLGIPAPILPSIEMVKRVTLESIAVTIVSYAIAISMVLLLAQKVGYETDANQEILALSLSNLAGSVFQCMPVSASLSRSFIQMNTGGSTQMATLVSCLVLCMVLLWIGPLFEPLPLCVEFEGLKIFRYAGCIQFLTKLRFRNTLFEAVGINPLEILDRQQRKKKVDDELENFDIYCVIVDMSSVPYVDPSGVILIDYCIKDYRKIGIEVLLACLTGAVFEEIQKCKRNGSIKENFGIFVTIHDAVIYAQAVLKK</sequence>
<dbReference type="PROSITE" id="PS50801">
    <property type="entry name" value="STAS"/>
    <property type="match status" value="1"/>
</dbReference>
<evidence type="ECO:0000256" key="2">
    <source>
        <dbReference type="ARBA" id="ARBA00022692"/>
    </source>
</evidence>
<dbReference type="InterPro" id="IPR036513">
    <property type="entry name" value="STAS_dom_sf"/>
</dbReference>
<dbReference type="Proteomes" id="UP000192223">
    <property type="component" value="Unplaced"/>
</dbReference>
<keyword evidence="4 5" id="KW-0472">Membrane</keyword>
<proteinExistence type="predicted"/>
<feature type="transmembrane region" description="Helical" evidence="5">
    <location>
        <begin position="88"/>
        <end position="106"/>
    </location>
</feature>
<dbReference type="Gene3D" id="3.30.750.24">
    <property type="entry name" value="STAS domain"/>
    <property type="match status" value="1"/>
</dbReference>
<evidence type="ECO:0000256" key="1">
    <source>
        <dbReference type="ARBA" id="ARBA00004141"/>
    </source>
</evidence>
<dbReference type="PANTHER" id="PTHR11814">
    <property type="entry name" value="SULFATE TRANSPORTER"/>
    <property type="match status" value="1"/>
</dbReference>